<sequence length="895" mass="99348">MKKQLLVIQAVMDEKKLSMSLLLAAMSLHLVAQDVFAPKVSKPLVTELTALQTPTQGLTGRHIAMWQSHGRYYENKLDRWEWQRARLMMTVEDLYTQSYVLPFLVPMLENSGANVLLPRERDCNTEEVVVDNDGTFGHSSSRYVERVGAEVWTTGAGKGFAQTQGVYTDMQNPFLAGTFRCTPSVKKGNESTVRWIPAMENGGSYAVYVSYRSLPESTSSAIYTVRHKGGVSRFSVNQQMGGGTWIYLGTFPFDKNSSDSQYVELTNATGAKGEVVTADAVKFGGGMGNVGRPDVSGYPRFTEAARYWLQWAGVPDSVYTPSKGANDYSDDYKCRGLWVNWLAGGSEVNPQEAGLNIPVDLAFAFHSDAGTTLNDSIIGTLGIYMTDCYDGVFANGASRLLCKELTDSIQNSILRDVRRLFEPRWTSRGSRDASYFEARVPRVPTMLLELLSHQNFADMRYGLDPRFRFAVSRAIYKGMLRFLSRQRGQKFEVQPLPVDNFAAHLNDRQEVELAWTPTLDSLEESARPDRYIVYRRIGEGEFDDGTVVKKPRYTTRIPSDVVCSFKVVAYNKGGRSFPSEVLAVGISSKSQGKKALIVNGFNRVSAPADFVAPGDGGSKLAGFLDDVDHGVPYLRDISYIGKMKNFDRTQPWLDDDSGGYGDSYGDQETKVIAGNTFDYPSLHGAAILKAGYSFESCSRSAFTKVADGFSFIDVILGKQCQSKIGRGGVKPLEFKTFDDCMQQVLVGYARQGVDIMVSGSYVGTDIWNNPLAQTRKEDQEFAMGVLKYKWRNSRAAVTGRVKGVRSPLELKIGEGNYWNQLNDKSYVVESPDGIEPADSTSFTVMRYPESNLSAAVAYGGKDYQTFVMGIPFESIMDAGLRESLMNAVIRFFEKE</sequence>
<proteinExistence type="predicted"/>
<keyword evidence="1" id="KW-0732">Signal</keyword>
<keyword evidence="3" id="KW-0456">Lyase</keyword>
<dbReference type="InterPro" id="IPR036116">
    <property type="entry name" value="FN3_sf"/>
</dbReference>
<reference evidence="3" key="1">
    <citation type="submission" date="2024-07" db="EMBL/GenBank/DDBJ databases">
        <title>Complete genome sequence of Prevotella sp. YM-2024 GTC17253.</title>
        <authorList>
            <person name="Hayashi M."/>
            <person name="Muto Y."/>
            <person name="Tanaka K."/>
            <person name="Niwa H."/>
        </authorList>
    </citation>
    <scope>NUCLEOTIDE SEQUENCE</scope>
    <source>
        <strain evidence="3">GTC17253</strain>
    </source>
</reference>
<dbReference type="Gene3D" id="2.60.40.10">
    <property type="entry name" value="Immunoglobulins"/>
    <property type="match status" value="1"/>
</dbReference>
<dbReference type="InterPro" id="IPR033803">
    <property type="entry name" value="CBD-like_Golvesin-Xly"/>
</dbReference>
<dbReference type="AlphaFoldDB" id="A0AB33ILS5"/>
<dbReference type="SUPFAM" id="SSF53187">
    <property type="entry name" value="Zn-dependent exopeptidases"/>
    <property type="match status" value="1"/>
</dbReference>
<dbReference type="SUPFAM" id="SSF49265">
    <property type="entry name" value="Fibronectin type III"/>
    <property type="match status" value="1"/>
</dbReference>
<dbReference type="InterPro" id="IPR003961">
    <property type="entry name" value="FN3_dom"/>
</dbReference>
<dbReference type="InterPro" id="IPR013783">
    <property type="entry name" value="Ig-like_fold"/>
</dbReference>
<name>A0AB33ILS5_9BACT</name>
<evidence type="ECO:0000256" key="1">
    <source>
        <dbReference type="SAM" id="SignalP"/>
    </source>
</evidence>
<evidence type="ECO:0000259" key="2">
    <source>
        <dbReference type="Pfam" id="PF25275"/>
    </source>
</evidence>
<feature type="chain" id="PRO_5044333990" evidence="1">
    <location>
        <begin position="33"/>
        <end position="895"/>
    </location>
</feature>
<dbReference type="EMBL" id="AP035785">
    <property type="protein sequence ID" value="BFO70398.1"/>
    <property type="molecule type" value="Genomic_DNA"/>
</dbReference>
<gene>
    <name evidence="3" type="ORF">GTC17253_03640</name>
</gene>
<dbReference type="Pfam" id="PF25275">
    <property type="entry name" value="Golvesin_C"/>
    <property type="match status" value="1"/>
</dbReference>
<evidence type="ECO:0000313" key="3">
    <source>
        <dbReference type="EMBL" id="BFO70398.1"/>
    </source>
</evidence>
<accession>A0AB33ILS5</accession>
<organism evidence="3">
    <name type="scientific">Prevotella sp. GTC17253</name>
    <dbReference type="NCBI Taxonomy" id="3236793"/>
    <lineage>
        <taxon>Bacteria</taxon>
        <taxon>Pseudomonadati</taxon>
        <taxon>Bacteroidota</taxon>
        <taxon>Bacteroidia</taxon>
        <taxon>Bacteroidales</taxon>
        <taxon>Prevotellaceae</taxon>
        <taxon>Prevotella</taxon>
    </lineage>
</organism>
<dbReference type="GO" id="GO:0016829">
    <property type="term" value="F:lyase activity"/>
    <property type="evidence" value="ECO:0007669"/>
    <property type="project" value="UniProtKB-KW"/>
</dbReference>
<feature type="domain" description="Golvesin/Xly CBD-like" evidence="2">
    <location>
        <begin position="183"/>
        <end position="283"/>
    </location>
</feature>
<dbReference type="Gene3D" id="3.40.630.40">
    <property type="entry name" value="Zn-dependent exopeptidases"/>
    <property type="match status" value="1"/>
</dbReference>
<feature type="signal peptide" evidence="1">
    <location>
        <begin position="1"/>
        <end position="32"/>
    </location>
</feature>
<protein>
    <submittedName>
        <fullName evidence="3">Xanthan lyase</fullName>
    </submittedName>
</protein>
<dbReference type="CDD" id="cd00063">
    <property type="entry name" value="FN3"/>
    <property type="match status" value="1"/>
</dbReference>